<protein>
    <submittedName>
        <fullName evidence="2">Uncharacterized protein</fullName>
    </submittedName>
</protein>
<evidence type="ECO:0000256" key="1">
    <source>
        <dbReference type="SAM" id="MobiDB-lite"/>
    </source>
</evidence>
<dbReference type="Proteomes" id="UP000298073">
    <property type="component" value="Unassembled WGS sequence"/>
</dbReference>
<sequence>MEPVPSAHYLCNGIMMMTSIGTGRGKGGMKQIVAGSENRKDLSAYWHKITARSGMKRRRTSRRENVPSGLLGGSGNKRYAVRPAMRIVMWSVHQTKSRQPTCAAYRQCAVLIRLLYEEGEAGKGKMAEACLSGKTVEWRPESGKAAIKGCGAAKRE</sequence>
<evidence type="ECO:0000313" key="3">
    <source>
        <dbReference type="Proteomes" id="UP000298073"/>
    </source>
</evidence>
<evidence type="ECO:0000313" key="2">
    <source>
        <dbReference type="EMBL" id="TFU51174.1"/>
    </source>
</evidence>
<gene>
    <name evidence="2" type="ORF">E4T97_05625</name>
</gene>
<organism evidence="2 3">
    <name type="scientific">Bacteroides acidifaciens</name>
    <dbReference type="NCBI Taxonomy" id="85831"/>
    <lineage>
        <taxon>Bacteria</taxon>
        <taxon>Pseudomonadati</taxon>
        <taxon>Bacteroidota</taxon>
        <taxon>Bacteroidia</taxon>
        <taxon>Bacteroidales</taxon>
        <taxon>Bacteroidaceae</taxon>
        <taxon>Bacteroides</taxon>
    </lineage>
</organism>
<proteinExistence type="predicted"/>
<reference evidence="2 3" key="1">
    <citation type="submission" date="2019-03" db="EMBL/GenBank/DDBJ databases">
        <title>Diversity of the mouse oral microbiome.</title>
        <authorList>
            <person name="Joseph S."/>
            <person name="Aduse-Opoku J."/>
            <person name="Curtis M."/>
            <person name="Wade W."/>
            <person name="Hashim A."/>
        </authorList>
    </citation>
    <scope>NUCLEOTIDE SEQUENCE [LARGE SCALE GENOMIC DNA]</scope>
    <source>
        <strain evidence="2 3">P2318</strain>
    </source>
</reference>
<dbReference type="RefSeq" id="WP_024986597.1">
    <property type="nucleotide sequence ID" value="NZ_BLLS01000355.1"/>
</dbReference>
<dbReference type="AlphaFoldDB" id="A0A8H0HTF4"/>
<dbReference type="EMBL" id="SPPV01000008">
    <property type="protein sequence ID" value="TFU51174.1"/>
    <property type="molecule type" value="Genomic_DNA"/>
</dbReference>
<comment type="caution">
    <text evidence="2">The sequence shown here is derived from an EMBL/GenBank/DDBJ whole genome shotgun (WGS) entry which is preliminary data.</text>
</comment>
<name>A0A8H0HTF4_9BACE</name>
<dbReference type="GeneID" id="93046936"/>
<accession>A0A8H0HTF4</accession>
<feature type="region of interest" description="Disordered" evidence="1">
    <location>
        <begin position="54"/>
        <end position="73"/>
    </location>
</feature>